<comment type="caution">
    <text evidence="2">The sequence shown here is derived from an EMBL/GenBank/DDBJ whole genome shotgun (WGS) entry which is preliminary data.</text>
</comment>
<feature type="domain" description="F5/8 type C" evidence="1">
    <location>
        <begin position="761"/>
        <end position="854"/>
    </location>
</feature>
<evidence type="ECO:0000313" key="3">
    <source>
        <dbReference type="Proteomes" id="UP000242313"/>
    </source>
</evidence>
<name>A0A2A3MN05_9PSED</name>
<evidence type="ECO:0000259" key="1">
    <source>
        <dbReference type="Pfam" id="PF00754"/>
    </source>
</evidence>
<evidence type="ECO:0000313" key="2">
    <source>
        <dbReference type="EMBL" id="PBK06209.1"/>
    </source>
</evidence>
<reference evidence="2 3" key="1">
    <citation type="submission" date="2017-09" db="EMBL/GenBank/DDBJ databases">
        <title>Pseudomonas abyssi sp. nov. isolated from Abyssopelagic Water.</title>
        <authorList>
            <person name="Wei Y."/>
        </authorList>
    </citation>
    <scope>NUCLEOTIDE SEQUENCE [LARGE SCALE GENOMIC DNA]</scope>
    <source>
        <strain evidence="2 3">MT5</strain>
    </source>
</reference>
<dbReference type="Pfam" id="PF00754">
    <property type="entry name" value="F5_F8_type_C"/>
    <property type="match status" value="1"/>
</dbReference>
<dbReference type="RefSeq" id="WP_096003273.1">
    <property type="nucleotide sequence ID" value="NZ_NTMR01000002.1"/>
</dbReference>
<accession>A0A2A3MN05</accession>
<protein>
    <recommendedName>
        <fullName evidence="1">F5/8 type C domain-containing protein</fullName>
    </recommendedName>
</protein>
<sequence>MGSSSSKPRVTRYYFDIHMGLGLPLDELVEIRASDKQAWRGSITDNGQIFIDAPELFGGDEGEGGLQGRMDVMFGEETQGVLPKLAAMLGGVAPAFRGFTSAFYSGLITTGNPYPKPWEVLRRGGNRLWGQEAPWYPEKQFIWLADGEIKAMNPVHILYQIRTSRLFRGWSRSIMDDAAWRAAADTCYAEGLGLCIEWHRGDTFKAFTDVIEAHVGAEVFNHRTTGLCSIRLLRDDYDPAELPLFDEDSGLLEELENEAPSVDDMPSAMVVNYIDAIDGEKKTVRGVNAAISARGKRAPKTVDYLGAPTAEIAGRLLERDMRIETGGLRRFKVVLDRRGRDLNLGDPIRIRSLRRGIEQVVVRVGKIEDGLLTNGRITVTVVQDLFGLPSTSFVGVPPAGWQPPDRTPQPVVISQLMEATWRDLVQRVDPANLQLIDVSAAYLGSLASAPSMMSLNYSLTTRVGASGEFINQGIADWCPSGVLAAAINKLATEITLNSATRLDDVVTGTAALLGEEIVRIDAIDPETGAVTIARGCVDTVPADHAAGTRIWFYEDWTGLDETAYSLGTTMQAQLLTNTSSGRLAPELAGTLTQTLQARQGRPYPPGQFLINGEAYPVESGSELVLSWAHRDRLMQADQLIDTAFGTVGPEPGTTYSARMLLADTATVLDSASGVAGTELTLSTEYQGVEVDVELWAVRDGLESPQRHTHRVALAPPAGVGAHQFWRLYVTENNGAADYYVAIAELKLLDASDTNMAVGGTAAASSTAGAPYLPAAAFDGETSTRFVSQNGTPLPIWLSYEMPAAVELASYSVQVLGGGAWTTRTPKAWVLQYSDDGVVWSDAHVVTDQTGWASGEERTYTL</sequence>
<dbReference type="EMBL" id="NTMR01000002">
    <property type="protein sequence ID" value="PBK06209.1"/>
    <property type="molecule type" value="Genomic_DNA"/>
</dbReference>
<dbReference type="InterPro" id="IPR000421">
    <property type="entry name" value="FA58C"/>
</dbReference>
<gene>
    <name evidence="2" type="ORF">CNQ84_02215</name>
</gene>
<dbReference type="Proteomes" id="UP000242313">
    <property type="component" value="Unassembled WGS sequence"/>
</dbReference>
<keyword evidence="3" id="KW-1185">Reference proteome</keyword>
<organism evidence="2 3">
    <name type="scientific">Pseudomonas abyssi</name>
    <dbReference type="NCBI Taxonomy" id="170540"/>
    <lineage>
        <taxon>Bacteria</taxon>
        <taxon>Pseudomonadati</taxon>
        <taxon>Pseudomonadota</taxon>
        <taxon>Gammaproteobacteria</taxon>
        <taxon>Pseudomonadales</taxon>
        <taxon>Pseudomonadaceae</taxon>
        <taxon>Pseudomonas</taxon>
    </lineage>
</organism>
<proteinExistence type="predicted"/>
<dbReference type="AlphaFoldDB" id="A0A2A3MN05"/>
<dbReference type="SUPFAM" id="SSF49785">
    <property type="entry name" value="Galactose-binding domain-like"/>
    <property type="match status" value="1"/>
</dbReference>
<dbReference type="InterPro" id="IPR008979">
    <property type="entry name" value="Galactose-bd-like_sf"/>
</dbReference>
<dbReference type="Gene3D" id="2.60.120.260">
    <property type="entry name" value="Galactose-binding domain-like"/>
    <property type="match status" value="1"/>
</dbReference>